<dbReference type="InParanoid" id="L2GMT9"/>
<feature type="transmembrane region" description="Helical" evidence="1">
    <location>
        <begin position="193"/>
        <end position="216"/>
    </location>
</feature>
<dbReference type="RefSeq" id="XP_007604305.1">
    <property type="nucleotide sequence ID" value="XM_007604243.1"/>
</dbReference>
<gene>
    <name evidence="2" type="ORF">VICG_00856</name>
</gene>
<organism evidence="2 3">
    <name type="scientific">Vittaforma corneae (strain ATCC 50505)</name>
    <name type="common">Microsporidian parasite</name>
    <name type="synonym">Nosema corneum</name>
    <dbReference type="NCBI Taxonomy" id="993615"/>
    <lineage>
        <taxon>Eukaryota</taxon>
        <taxon>Fungi</taxon>
        <taxon>Fungi incertae sedis</taxon>
        <taxon>Microsporidia</taxon>
        <taxon>Nosematidae</taxon>
        <taxon>Vittaforma</taxon>
    </lineage>
</organism>
<feature type="transmembrane region" description="Helical" evidence="1">
    <location>
        <begin position="107"/>
        <end position="128"/>
    </location>
</feature>
<dbReference type="GeneID" id="19881570"/>
<evidence type="ECO:0000313" key="3">
    <source>
        <dbReference type="Proteomes" id="UP000011082"/>
    </source>
</evidence>
<keyword evidence="3" id="KW-1185">Reference proteome</keyword>
<accession>L2GMT9</accession>
<evidence type="ECO:0000313" key="2">
    <source>
        <dbReference type="EMBL" id="ELA42213.1"/>
    </source>
</evidence>
<name>L2GMT9_VITCO</name>
<dbReference type="EMBL" id="JH370134">
    <property type="protein sequence ID" value="ELA42213.1"/>
    <property type="molecule type" value="Genomic_DNA"/>
</dbReference>
<keyword evidence="1" id="KW-1133">Transmembrane helix</keyword>
<keyword evidence="1" id="KW-0472">Membrane</keyword>
<feature type="transmembrane region" description="Helical" evidence="1">
    <location>
        <begin position="304"/>
        <end position="323"/>
    </location>
</feature>
<dbReference type="HOGENOM" id="CLU_059069_0_0_1"/>
<feature type="transmembrane region" description="Helical" evidence="1">
    <location>
        <begin position="140"/>
        <end position="158"/>
    </location>
</feature>
<dbReference type="Proteomes" id="UP000011082">
    <property type="component" value="Unassembled WGS sequence"/>
</dbReference>
<reference evidence="3" key="1">
    <citation type="submission" date="2011-05" db="EMBL/GenBank/DDBJ databases">
        <title>The genome sequence of Vittaforma corneae strain ATCC 50505.</title>
        <authorList>
            <consortium name="The Broad Institute Genome Sequencing Platform"/>
            <person name="Cuomo C."/>
            <person name="Didier E."/>
            <person name="Bowers L."/>
            <person name="Young S.K."/>
            <person name="Zeng Q."/>
            <person name="Gargeya S."/>
            <person name="Fitzgerald M."/>
            <person name="Haas B."/>
            <person name="Abouelleil A."/>
            <person name="Alvarado L."/>
            <person name="Arachchi H.M."/>
            <person name="Berlin A."/>
            <person name="Chapman S.B."/>
            <person name="Gearin G."/>
            <person name="Goldberg J."/>
            <person name="Griggs A."/>
            <person name="Gujja S."/>
            <person name="Hansen M."/>
            <person name="Heiman D."/>
            <person name="Howarth C."/>
            <person name="Larimer J."/>
            <person name="Lui A."/>
            <person name="MacDonald P.J.P."/>
            <person name="McCowen C."/>
            <person name="Montmayeur A."/>
            <person name="Murphy C."/>
            <person name="Neiman D."/>
            <person name="Pearson M."/>
            <person name="Priest M."/>
            <person name="Roberts A."/>
            <person name="Saif S."/>
            <person name="Shea T."/>
            <person name="Sisk P."/>
            <person name="Stolte C."/>
            <person name="Sykes S."/>
            <person name="Wortman J."/>
            <person name="Nusbaum C."/>
            <person name="Birren B."/>
        </authorList>
    </citation>
    <scope>NUCLEOTIDE SEQUENCE [LARGE SCALE GENOMIC DNA]</scope>
    <source>
        <strain evidence="3">ATCC 50505</strain>
    </source>
</reference>
<proteinExistence type="predicted"/>
<dbReference type="AlphaFoldDB" id="L2GMT9"/>
<dbReference type="VEuPathDB" id="MicrosporidiaDB:VICG_00856"/>
<sequence length="393" mass="43669">MPTSTTTDSLADVGDTHNAATEQASIVGRPKHLLGGSYAVVKKVLASEFAKYLALQMVILVPALAYNCIRLWQFCSENTVAPTIFCFVNVDNWSVMILHIATRYRGFLVLQVMIFFLGVLDVASEYIFNHYEVPYSKRRRVFWGVLGLLLLVACVVSIELFSTICGGIIGSIVIYGMVKLVSFITSKVSAARLIVFGNCLVAAVALLLAYFAPYLLGGTPITEYFQRNRMDISQYEKFFAEFDVDISRVFVVGGILSDNAASNAVPFKSMMSIMIGKDTIQNNSFEVVKALMLRDIGHARHFDLLSIIIVPYIIASIGMCFLVKRIGKEKNKSALKHFVTVCAQIALFFLIAEQAYNLIASICVFNAYRFACSYVDLSQNLLNMPENNKALTY</sequence>
<feature type="transmembrane region" description="Helical" evidence="1">
    <location>
        <begin position="164"/>
        <end position="181"/>
    </location>
</feature>
<feature type="transmembrane region" description="Helical" evidence="1">
    <location>
        <begin position="49"/>
        <end position="69"/>
    </location>
</feature>
<protein>
    <submittedName>
        <fullName evidence="2">Uncharacterized protein</fullName>
    </submittedName>
</protein>
<evidence type="ECO:0000256" key="1">
    <source>
        <dbReference type="SAM" id="Phobius"/>
    </source>
</evidence>
<keyword evidence="1" id="KW-0812">Transmembrane</keyword>